<evidence type="ECO:0008006" key="5">
    <source>
        <dbReference type="Google" id="ProtNLM"/>
    </source>
</evidence>
<feature type="compositionally biased region" description="Basic and acidic residues" evidence="1">
    <location>
        <begin position="139"/>
        <end position="173"/>
    </location>
</feature>
<dbReference type="EMBL" id="CAADFG010000001">
    <property type="protein sequence ID" value="VFJ86364.1"/>
    <property type="molecule type" value="Genomic_DNA"/>
</dbReference>
<feature type="region of interest" description="Disordered" evidence="1">
    <location>
        <begin position="117"/>
        <end position="176"/>
    </location>
</feature>
<dbReference type="EMBL" id="CAADFI010000001">
    <property type="protein sequence ID" value="VFJ88188.1"/>
    <property type="molecule type" value="Genomic_DNA"/>
</dbReference>
<evidence type="ECO:0000256" key="1">
    <source>
        <dbReference type="SAM" id="MobiDB-lite"/>
    </source>
</evidence>
<sequence length="242" mass="27112">MAALTVTGGGVPHTPTRIEKGTIFYRYTDYTQSFKRTEPREAIAIRLDFEGHPGLEISVAALKPRNIIPVGTVVSSILPWEKYVGAVSDEPIYNPDANEPRTSEWAPWDGRGIAGSELERLTERDKAPDPRGVFPRGLNRFDPENEPARVSGKQKDPTSGRKAGDGVRPDSVGRHRHTFTVRYRSESSSAETLLDIYRSRSRSTPNPYEYPTGYYNDNPTAETRPKNIAVYYYIKINQSPAP</sequence>
<gene>
    <name evidence="2" type="ORF">BECKH772A_GA0070896_1000122</name>
    <name evidence="3" type="ORF">BECKH772B_GA0070898_1000113</name>
    <name evidence="4" type="ORF">BECKH772C_GA0070978_1000222</name>
</gene>
<reference evidence="3" key="1">
    <citation type="submission" date="2019-02" db="EMBL/GenBank/DDBJ databases">
        <authorList>
            <person name="Gruber-Vodicka R. H."/>
            <person name="Seah K. B. B."/>
        </authorList>
    </citation>
    <scope>NUCLEOTIDE SEQUENCE</scope>
    <source>
        <strain evidence="4">BECK_SA2B12</strain>
        <strain evidence="2">BECK_SA2B15</strain>
        <strain evidence="3">BECK_SA2B20</strain>
    </source>
</reference>
<name>A0A450U8C7_9GAMM</name>
<protein>
    <recommendedName>
        <fullName evidence="5">Phage Tail Collar Domain</fullName>
    </recommendedName>
</protein>
<feature type="region of interest" description="Disordered" evidence="1">
    <location>
        <begin position="201"/>
        <end position="222"/>
    </location>
</feature>
<feature type="compositionally biased region" description="Basic and acidic residues" evidence="1">
    <location>
        <begin position="117"/>
        <end position="129"/>
    </location>
</feature>
<evidence type="ECO:0000313" key="2">
    <source>
        <dbReference type="EMBL" id="VFJ86364.1"/>
    </source>
</evidence>
<organism evidence="3">
    <name type="scientific">Candidatus Kentrum eta</name>
    <dbReference type="NCBI Taxonomy" id="2126337"/>
    <lineage>
        <taxon>Bacteria</taxon>
        <taxon>Pseudomonadati</taxon>
        <taxon>Pseudomonadota</taxon>
        <taxon>Gammaproteobacteria</taxon>
        <taxon>Candidatus Kentrum</taxon>
    </lineage>
</organism>
<dbReference type="AlphaFoldDB" id="A0A450U8C7"/>
<dbReference type="SUPFAM" id="SSF88874">
    <property type="entry name" value="Receptor-binding domain of short tail fibre protein gp12"/>
    <property type="match status" value="1"/>
</dbReference>
<proteinExistence type="predicted"/>
<accession>A0A450U8C7</accession>
<evidence type="ECO:0000313" key="4">
    <source>
        <dbReference type="EMBL" id="VFJ95411.1"/>
    </source>
</evidence>
<evidence type="ECO:0000313" key="3">
    <source>
        <dbReference type="EMBL" id="VFJ88188.1"/>
    </source>
</evidence>
<dbReference type="EMBL" id="CAADFJ010000002">
    <property type="protein sequence ID" value="VFJ95411.1"/>
    <property type="molecule type" value="Genomic_DNA"/>
</dbReference>